<name>C8NHU3_9LACT</name>
<comment type="caution">
    <text evidence="1">The sequence shown here is derived from an EMBL/GenBank/DDBJ whole genome shotgun (WGS) entry which is preliminary data.</text>
</comment>
<keyword evidence="2" id="KW-1185">Reference proteome</keyword>
<sequence length="112" mass="13367">MAKVKLNLNQTHCCGIYSDKTVYRFTGDSYQELFYLLQRRGLIESFIDGDFIVYDELRQYSDLPPYQKLTEEELEAIDFDSIIQNLSDNEIKSVIEKFFAYRFDCEFQEVEE</sequence>
<dbReference type="Proteomes" id="UP000005926">
    <property type="component" value="Unassembled WGS sequence"/>
</dbReference>
<dbReference type="GeneID" id="78412227"/>
<dbReference type="HOGENOM" id="CLU_2142363_0_0_9"/>
<accession>C8NHU3</accession>
<dbReference type="EMBL" id="ACKZ01000021">
    <property type="protein sequence ID" value="EEW36756.1"/>
    <property type="molecule type" value="Genomic_DNA"/>
</dbReference>
<reference evidence="1 2" key="1">
    <citation type="submission" date="2009-08" db="EMBL/GenBank/DDBJ databases">
        <authorList>
            <person name="Muzny D."/>
            <person name="Qin X."/>
            <person name="Deng J."/>
            <person name="Jiang H."/>
            <person name="Liu Y."/>
            <person name="Qu J."/>
            <person name="Song X.-Z."/>
            <person name="Zhang L."/>
            <person name="Thornton R."/>
            <person name="Coyle M."/>
            <person name="Francisco L."/>
            <person name="Jackson L."/>
            <person name="Javaid M."/>
            <person name="Korchina V."/>
            <person name="Kovar C."/>
            <person name="Mata R."/>
            <person name="Mathew T."/>
            <person name="Ngo R."/>
            <person name="Nguyen L."/>
            <person name="Nguyen N."/>
            <person name="Okwuonu G."/>
            <person name="Ongeri F."/>
            <person name="Pham C."/>
            <person name="Simmons D."/>
            <person name="Wilczek-Boney K."/>
            <person name="Hale W."/>
            <person name="Jakkamsetti A."/>
            <person name="Pham P."/>
            <person name="Ruth R."/>
            <person name="San Lucas F."/>
            <person name="Warren J."/>
            <person name="Zhang J."/>
            <person name="Zhao Z."/>
            <person name="Zhou C."/>
            <person name="Zhu D."/>
            <person name="Lee S."/>
            <person name="Bess C."/>
            <person name="Blankenburg K."/>
            <person name="Forbes L."/>
            <person name="Fu Q."/>
            <person name="Gubbala S."/>
            <person name="Hirani K."/>
            <person name="Jayaseelan J.C."/>
            <person name="Lara F."/>
            <person name="Munidasa M."/>
            <person name="Palculict T."/>
            <person name="Patil S."/>
            <person name="Pu L.-L."/>
            <person name="Saada N."/>
            <person name="Tang L."/>
            <person name="Weissenberger G."/>
            <person name="Zhu Y."/>
            <person name="Hemphill L."/>
            <person name="Shang Y."/>
            <person name="Youmans B."/>
            <person name="Ayvaz T."/>
            <person name="Ross M."/>
            <person name="Santibanez J."/>
            <person name="Aqrawi P."/>
            <person name="Gross S."/>
            <person name="Joshi V."/>
            <person name="Fowler G."/>
            <person name="Nazareth L."/>
            <person name="Reid J."/>
            <person name="Worley K."/>
            <person name="Petrosino J."/>
            <person name="Highlander S."/>
            <person name="Gibbs R."/>
        </authorList>
    </citation>
    <scope>NUCLEOTIDE SEQUENCE [LARGE SCALE GENOMIC DNA]</scope>
    <source>
        <strain evidence="1 2">ATCC 49175</strain>
    </source>
</reference>
<organism evidence="1 2">
    <name type="scientific">Granulicatella adiacens ATCC 49175</name>
    <dbReference type="NCBI Taxonomy" id="638301"/>
    <lineage>
        <taxon>Bacteria</taxon>
        <taxon>Bacillati</taxon>
        <taxon>Bacillota</taxon>
        <taxon>Bacilli</taxon>
        <taxon>Lactobacillales</taxon>
        <taxon>Carnobacteriaceae</taxon>
        <taxon>Granulicatella</taxon>
    </lineage>
</organism>
<dbReference type="RefSeq" id="WP_005608062.1">
    <property type="nucleotide sequence ID" value="NZ_CP102283.1"/>
</dbReference>
<dbReference type="AlphaFoldDB" id="C8NHU3"/>
<gene>
    <name evidence="1" type="ORF">HMPREF0444_1488</name>
</gene>
<evidence type="ECO:0000313" key="1">
    <source>
        <dbReference type="EMBL" id="EEW36756.1"/>
    </source>
</evidence>
<protein>
    <submittedName>
        <fullName evidence="1">Uncharacterized protein</fullName>
    </submittedName>
</protein>
<evidence type="ECO:0000313" key="2">
    <source>
        <dbReference type="Proteomes" id="UP000005926"/>
    </source>
</evidence>
<proteinExistence type="predicted"/>